<dbReference type="RefSeq" id="XP_038776319.1">
    <property type="nucleotide sequence ID" value="XM_038920391.1"/>
</dbReference>
<evidence type="ECO:0000313" key="2">
    <source>
        <dbReference type="Proteomes" id="UP000662931"/>
    </source>
</evidence>
<dbReference type="AlphaFoldDB" id="A0A875RZW0"/>
<dbReference type="EMBL" id="CP064812">
    <property type="protein sequence ID" value="QPG72754.1"/>
    <property type="molecule type" value="Genomic_DNA"/>
</dbReference>
<sequence length="287" mass="33572">MARSFISTEIDWQGLSQQIASVPKILKRINCDSSVTKDIENDQLDQFFEDIRRISNLFILLQDSVLRHCKAVTSFMQHSLKLYQIFKEILESNVDFRKAQDRLSEILIIRLDGVIHEASTEIESFQLQFKDTMSKILKLLKLVNKNLKRREYLILDITCFKQDLAKLNKKKLLTTSEHEKKFVLDQDLQNSLSMLTGMNELLNAEIPSFKKGLHVIASDLTVIIIFFHMRLHFHLYNLTKDVIEIKEVKELFASRIIAVFRDHHQPVKEVVNSLMLLTNINRINQFS</sequence>
<dbReference type="KEGG" id="bnn:FOA43_000055"/>
<dbReference type="SUPFAM" id="SSF103657">
    <property type="entry name" value="BAR/IMD domain-like"/>
    <property type="match status" value="1"/>
</dbReference>
<keyword evidence="2" id="KW-1185">Reference proteome</keyword>
<proteinExistence type="predicted"/>
<dbReference type="Gene3D" id="1.20.1270.60">
    <property type="entry name" value="Arfaptin homology (AH) domain/BAR domain"/>
    <property type="match status" value="1"/>
</dbReference>
<evidence type="ECO:0000313" key="1">
    <source>
        <dbReference type="EMBL" id="QPG72754.1"/>
    </source>
</evidence>
<name>A0A875RZW0_EENNA</name>
<gene>
    <name evidence="1" type="ORF">FOA43_000055</name>
</gene>
<dbReference type="Proteomes" id="UP000662931">
    <property type="component" value="Chromosome 1"/>
</dbReference>
<dbReference type="InterPro" id="IPR027267">
    <property type="entry name" value="AH/BAR_dom_sf"/>
</dbReference>
<dbReference type="OrthoDB" id="3989482at2759"/>
<dbReference type="GeneID" id="62193456"/>
<reference evidence="1" key="1">
    <citation type="submission" date="2020-10" db="EMBL/GenBank/DDBJ databases">
        <authorList>
            <person name="Roach M.J.R."/>
        </authorList>
    </citation>
    <scope>NUCLEOTIDE SEQUENCE</scope>
    <source>
        <strain evidence="1">CBS 1945</strain>
    </source>
</reference>
<protein>
    <submittedName>
        <fullName evidence="1">Uncharacterized protein</fullName>
    </submittedName>
</protein>
<organism evidence="1 2">
    <name type="scientific">Eeniella nana</name>
    <name type="common">Yeast</name>
    <name type="synonym">Brettanomyces nanus</name>
    <dbReference type="NCBI Taxonomy" id="13502"/>
    <lineage>
        <taxon>Eukaryota</taxon>
        <taxon>Fungi</taxon>
        <taxon>Dikarya</taxon>
        <taxon>Ascomycota</taxon>
        <taxon>Saccharomycotina</taxon>
        <taxon>Pichiomycetes</taxon>
        <taxon>Pichiales</taxon>
        <taxon>Pichiaceae</taxon>
        <taxon>Brettanomyces</taxon>
    </lineage>
</organism>
<accession>A0A875RZW0</accession>